<dbReference type="PANTHER" id="PTHR34980:SF2">
    <property type="entry name" value="INNER MEMBRANE PROTEIN YHAH-RELATED"/>
    <property type="match status" value="1"/>
</dbReference>
<dbReference type="PANTHER" id="PTHR34980">
    <property type="entry name" value="INNER MEMBRANE PROTEIN-RELATED-RELATED"/>
    <property type="match status" value="1"/>
</dbReference>
<evidence type="ECO:0000313" key="2">
    <source>
        <dbReference type="EMBL" id="KUJ78311.1"/>
    </source>
</evidence>
<keyword evidence="1" id="KW-0812">Transmembrane</keyword>
<gene>
    <name evidence="2" type="ORF">AVO44_14250</name>
</gene>
<sequence length="181" mass="19876">MQFSVKTLLSFSGRASRSEYWMYVTPILLLLLAALTFDLLALGPTTYQEFTTTTDLLTGEQTHEISNVTDYSPRIGSLVVSLLVLVPFAAMLTRRVHDIGFPGWYAWLALFLAFFFGPMLSFFVGLLGLISVKLALIFAFLLGVPQLVLSLLGFVVIVLWGTTPSEPGTNEYGPNASELTA</sequence>
<protein>
    <recommendedName>
        <fullName evidence="4">DUF805 domain-containing protein</fullName>
    </recommendedName>
</protein>
<comment type="caution">
    <text evidence="2">The sequence shown here is derived from an EMBL/GenBank/DDBJ whole genome shotgun (WGS) entry which is preliminary data.</text>
</comment>
<feature type="transmembrane region" description="Helical" evidence="1">
    <location>
        <begin position="136"/>
        <end position="160"/>
    </location>
</feature>
<keyword evidence="1" id="KW-1133">Transmembrane helix</keyword>
<keyword evidence="1" id="KW-0472">Membrane</keyword>
<feature type="transmembrane region" description="Helical" evidence="1">
    <location>
        <begin position="20"/>
        <end position="42"/>
    </location>
</feature>
<organism evidence="2 3">
    <name type="scientific">Ruegeria profundi</name>
    <dbReference type="NCBI Taxonomy" id="1685378"/>
    <lineage>
        <taxon>Bacteria</taxon>
        <taxon>Pseudomonadati</taxon>
        <taxon>Pseudomonadota</taxon>
        <taxon>Alphaproteobacteria</taxon>
        <taxon>Rhodobacterales</taxon>
        <taxon>Roseobacteraceae</taxon>
        <taxon>Ruegeria</taxon>
    </lineage>
</organism>
<dbReference type="Pfam" id="PF05656">
    <property type="entry name" value="DUF805"/>
    <property type="match status" value="1"/>
</dbReference>
<keyword evidence="3" id="KW-1185">Reference proteome</keyword>
<accession>A0A0X3TTE4</accession>
<proteinExistence type="predicted"/>
<evidence type="ECO:0000256" key="1">
    <source>
        <dbReference type="SAM" id="Phobius"/>
    </source>
</evidence>
<dbReference type="STRING" id="1685378.AVO44_14250"/>
<evidence type="ECO:0008006" key="4">
    <source>
        <dbReference type="Google" id="ProtNLM"/>
    </source>
</evidence>
<name>A0A0X3TTE4_9RHOB</name>
<dbReference type="GO" id="GO:0005886">
    <property type="term" value="C:plasma membrane"/>
    <property type="evidence" value="ECO:0007669"/>
    <property type="project" value="TreeGrafter"/>
</dbReference>
<dbReference type="Proteomes" id="UP000053690">
    <property type="component" value="Unassembled WGS sequence"/>
</dbReference>
<dbReference type="RefSeq" id="WP_068338104.1">
    <property type="nucleotide sequence ID" value="NZ_LQBP01000007.1"/>
</dbReference>
<feature type="transmembrane region" description="Helical" evidence="1">
    <location>
        <begin position="75"/>
        <end position="92"/>
    </location>
</feature>
<reference evidence="3" key="1">
    <citation type="submission" date="2015-12" db="EMBL/GenBank/DDBJ databases">
        <authorList>
            <person name="Zhang G."/>
            <person name="Stingl U."/>
        </authorList>
    </citation>
    <scope>NUCLEOTIDE SEQUENCE [LARGE SCALE GENOMIC DNA]</scope>
    <source>
        <strain evidence="3">ZGT108</strain>
    </source>
</reference>
<feature type="transmembrane region" description="Helical" evidence="1">
    <location>
        <begin position="104"/>
        <end position="130"/>
    </location>
</feature>
<evidence type="ECO:0000313" key="3">
    <source>
        <dbReference type="Proteomes" id="UP000053690"/>
    </source>
</evidence>
<dbReference type="InterPro" id="IPR008523">
    <property type="entry name" value="DUF805"/>
</dbReference>
<dbReference type="EMBL" id="LQBP01000007">
    <property type="protein sequence ID" value="KUJ78311.1"/>
    <property type="molecule type" value="Genomic_DNA"/>
</dbReference>
<dbReference type="AlphaFoldDB" id="A0A0X3TTE4"/>